<keyword evidence="1" id="KW-0732">Signal</keyword>
<dbReference type="AlphaFoldDB" id="A0A166DME3"/>
<dbReference type="InterPro" id="IPR010903">
    <property type="entry name" value="DUF1517"/>
</dbReference>
<evidence type="ECO:0000313" key="4">
    <source>
        <dbReference type="Proteomes" id="UP000077755"/>
    </source>
</evidence>
<feature type="chain" id="PRO_5007872279" evidence="1">
    <location>
        <begin position="32"/>
        <end position="396"/>
    </location>
</feature>
<feature type="signal peptide" evidence="1">
    <location>
        <begin position="1"/>
        <end position="31"/>
    </location>
</feature>
<name>A0A166DME3_DAUCS</name>
<dbReference type="EMBL" id="CP093344">
    <property type="protein sequence ID" value="WOG87831.1"/>
    <property type="molecule type" value="Genomic_DNA"/>
</dbReference>
<dbReference type="Gramene" id="KZN05426">
    <property type="protein sequence ID" value="KZN05426"/>
    <property type="gene ID" value="DCAR_006263"/>
</dbReference>
<proteinExistence type="predicted"/>
<evidence type="ECO:0000313" key="3">
    <source>
        <dbReference type="EMBL" id="WOG87831.1"/>
    </source>
</evidence>
<dbReference type="InterPro" id="IPR053023">
    <property type="entry name" value="FLAP_modulator"/>
</dbReference>
<accession>A0A166DME3</accession>
<dbReference type="Pfam" id="PF07466">
    <property type="entry name" value="DUF1517"/>
    <property type="match status" value="1"/>
</dbReference>
<organism evidence="2">
    <name type="scientific">Daucus carota subsp. sativus</name>
    <name type="common">Carrot</name>
    <dbReference type="NCBI Taxonomy" id="79200"/>
    <lineage>
        <taxon>Eukaryota</taxon>
        <taxon>Viridiplantae</taxon>
        <taxon>Streptophyta</taxon>
        <taxon>Embryophyta</taxon>
        <taxon>Tracheophyta</taxon>
        <taxon>Spermatophyta</taxon>
        <taxon>Magnoliopsida</taxon>
        <taxon>eudicotyledons</taxon>
        <taxon>Gunneridae</taxon>
        <taxon>Pentapetalae</taxon>
        <taxon>asterids</taxon>
        <taxon>campanulids</taxon>
        <taxon>Apiales</taxon>
        <taxon>Apiaceae</taxon>
        <taxon>Apioideae</taxon>
        <taxon>Scandiceae</taxon>
        <taxon>Daucinae</taxon>
        <taxon>Daucus</taxon>
        <taxon>Daucus sect. Daucus</taxon>
    </lineage>
</organism>
<dbReference type="STRING" id="79200.A0A166DME3"/>
<reference evidence="2" key="1">
    <citation type="journal article" date="2016" name="Nat. Genet.">
        <title>A high-quality carrot genome assembly provides new insights into carotenoid accumulation and asterid genome evolution.</title>
        <authorList>
            <person name="Iorizzo M."/>
            <person name="Ellison S."/>
            <person name="Senalik D."/>
            <person name="Zeng P."/>
            <person name="Satapoomin P."/>
            <person name="Huang J."/>
            <person name="Bowman M."/>
            <person name="Iovene M."/>
            <person name="Sanseverino W."/>
            <person name="Cavagnaro P."/>
            <person name="Yildiz M."/>
            <person name="Macko-Podgorni A."/>
            <person name="Moranska E."/>
            <person name="Grzebelus E."/>
            <person name="Grzebelus D."/>
            <person name="Ashrafi H."/>
            <person name="Zheng Z."/>
            <person name="Cheng S."/>
            <person name="Spooner D."/>
            <person name="Van Deynze A."/>
            <person name="Simon P."/>
        </authorList>
    </citation>
    <scope>NUCLEOTIDE SEQUENCE [LARGE SCALE GENOMIC DNA]</scope>
    <source>
        <tissue evidence="2">Leaf</tissue>
    </source>
</reference>
<sequence>MQIVSRMLVSSALVLVVMTVALFCTQVPASASSYGIMGGGSDGSSKSSSRSYYRYVDSSRCNSGTRVKKPCSICDCHKEKNQGKPKSCTECSCYEEKECRSGEVSSWSCNCDYHRPCGCTCHVSEKTIAGPLFIIFCVSAVIYVVVEEDKIANNGPPFGVDNRWGSVIMVQVAILDKKRVLQRKLNRIAGTADTETKSSLNCVLKEVVKSLYEHQDQCRYAYLYLDATFCGPDQEDDQLFQMLGSIVQAMYNHLEKSSRPCFRGMLEMEAGKFDKNNETFVNVDGVRYRKESAGEFKSIDNEYSVVMTSRFSVHEMPVTLLVLVHGEYLIPSLKGNTTHVKKVEVKNALETIHSIPRSDLEAVKVLWTPQRENDVVSEQEVCRDFGLLMRPIDTMC</sequence>
<reference evidence="3" key="2">
    <citation type="submission" date="2022-03" db="EMBL/GenBank/DDBJ databases">
        <title>Draft title - Genomic analysis of global carrot germplasm unveils the trajectory of domestication and the origin of high carotenoid orange carrot.</title>
        <authorList>
            <person name="Iorizzo M."/>
            <person name="Ellison S."/>
            <person name="Senalik D."/>
            <person name="Macko-Podgorni A."/>
            <person name="Grzebelus D."/>
            <person name="Bostan H."/>
            <person name="Rolling W."/>
            <person name="Curaba J."/>
            <person name="Simon P."/>
        </authorList>
    </citation>
    <scope>NUCLEOTIDE SEQUENCE</scope>
    <source>
        <tissue evidence="3">Leaf</tissue>
    </source>
</reference>
<dbReference type="PANTHER" id="PTHR33975">
    <property type="entry name" value="MYELIN-ASSOCIATED OLIGODENDROCYTE BASIC PROTEIN"/>
    <property type="match status" value="1"/>
</dbReference>
<protein>
    <submittedName>
        <fullName evidence="2">Uncharacterized protein</fullName>
    </submittedName>
</protein>
<evidence type="ECO:0000256" key="1">
    <source>
        <dbReference type="SAM" id="SignalP"/>
    </source>
</evidence>
<dbReference type="PANTHER" id="PTHR33975:SF2">
    <property type="entry name" value="MYELIN-ASSOCIATED OLIGODENDROCYTE BASIC PROTEIN"/>
    <property type="match status" value="1"/>
</dbReference>
<gene>
    <name evidence="2" type="ORF">DCAR_006263</name>
    <name evidence="3" type="ORF">DCAR_0207063</name>
</gene>
<keyword evidence="4" id="KW-1185">Reference proteome</keyword>
<dbReference type="EMBL" id="LNRQ01000002">
    <property type="protein sequence ID" value="KZN05426.1"/>
    <property type="molecule type" value="Genomic_DNA"/>
</dbReference>
<dbReference type="Proteomes" id="UP000077755">
    <property type="component" value="Chromosome 2"/>
</dbReference>
<evidence type="ECO:0000313" key="2">
    <source>
        <dbReference type="EMBL" id="KZN05426.1"/>
    </source>
</evidence>